<dbReference type="EMBL" id="JALLBG020000107">
    <property type="protein sequence ID" value="KAL3764355.1"/>
    <property type="molecule type" value="Genomic_DNA"/>
</dbReference>
<comment type="similarity">
    <text evidence="1">Belongs to the WD repeat WDR55 family.</text>
</comment>
<dbReference type="PANTHER" id="PTHR44019:SF20">
    <property type="entry name" value="WD REPEAT-CONTAINING PROTEIN 55"/>
    <property type="match status" value="1"/>
</dbReference>
<feature type="region of interest" description="Disordered" evidence="4">
    <location>
        <begin position="56"/>
        <end position="78"/>
    </location>
</feature>
<reference evidence="5 6" key="1">
    <citation type="submission" date="2024-10" db="EMBL/GenBank/DDBJ databases">
        <title>Updated reference genomes for cyclostephanoid diatoms.</title>
        <authorList>
            <person name="Roberts W.R."/>
            <person name="Alverson A.J."/>
        </authorList>
    </citation>
    <scope>NUCLEOTIDE SEQUENCE [LARGE SCALE GENOMIC DNA]</scope>
    <source>
        <strain evidence="5 6">AJA232-27</strain>
    </source>
</reference>
<dbReference type="InterPro" id="IPR050505">
    <property type="entry name" value="WDR55/POC1"/>
</dbReference>
<evidence type="ECO:0000256" key="1">
    <source>
        <dbReference type="ARBA" id="ARBA00007625"/>
    </source>
</evidence>
<feature type="region of interest" description="Disordered" evidence="4">
    <location>
        <begin position="469"/>
        <end position="551"/>
    </location>
</feature>
<dbReference type="Gene3D" id="2.130.10.10">
    <property type="entry name" value="YVTN repeat-like/Quinoprotein amine dehydrogenase"/>
    <property type="match status" value="2"/>
</dbReference>
<feature type="compositionally biased region" description="Acidic residues" evidence="4">
    <location>
        <begin position="64"/>
        <end position="78"/>
    </location>
</feature>
<feature type="compositionally biased region" description="Basic and acidic residues" evidence="4">
    <location>
        <begin position="576"/>
        <end position="585"/>
    </location>
</feature>
<dbReference type="AlphaFoldDB" id="A0ABD3MV53"/>
<dbReference type="Proteomes" id="UP001530293">
    <property type="component" value="Unassembled WGS sequence"/>
</dbReference>
<keyword evidence="3" id="KW-0677">Repeat</keyword>
<keyword evidence="6" id="KW-1185">Reference proteome</keyword>
<proteinExistence type="inferred from homology"/>
<evidence type="ECO:0000256" key="3">
    <source>
        <dbReference type="ARBA" id="ARBA00022737"/>
    </source>
</evidence>
<accession>A0ABD3MV53</accession>
<evidence type="ECO:0000256" key="2">
    <source>
        <dbReference type="ARBA" id="ARBA00022574"/>
    </source>
</evidence>
<keyword evidence="2" id="KW-0853">WD repeat</keyword>
<sequence>MASSLKPIECSAQPLSISFHPCKDIVAAGLVDGTVEIHDLIAKSSNRSGGFAATTAAAKAKSSEDDDDGHDMIDDDNEDEDADTILASIYVAKEVSPSKINTRMLAKLDQDTSSSKSGLVGKATQGPSCRCVLFSRSPHDNRNNSNETNGISVHSGGGGEYLYTACNGGSIRCLDSELACNSLDHIHNPNSQSPILWSIENAHHMGISKLFQLPYSSPCGPALVSGDDVGTVRLWDTRMCGAGSNATKKNSNSVNTNPFDNLMKLPTGCIQHWKVNHDYMTDFVTNDDGTTLFASSADGTLSVFDIRFVHRKGTPRSVIQPDIDPHNPTSAVVRTEKQWEQSGYTQSDNQEDELLSMVLLKKSQKLLVGSQQGILSLFSYNQWADISDRFPGHPQSIDALLKIDEDTVLTGSSDGLVRAVQLLPNALLGVLGGHDGFPVEGLGWSAGRKMVGSVSHDEYIRLWDASLLNEDDGDEDDDEDEEEMKMAAMSKSKEGVAVKSNGDCDDEDGWEDMDEDDDDDDKSEMDSDDSDSDDDSDEGGGGKKSKKRDKIFKSENEEFFSDLLLNFSFNQLSGAHEHELTRAEDPGGAANSAQDHVTFEI</sequence>
<name>A0ABD3MV53_9STRA</name>
<evidence type="ECO:0000256" key="4">
    <source>
        <dbReference type="SAM" id="MobiDB-lite"/>
    </source>
</evidence>
<evidence type="ECO:0000313" key="5">
    <source>
        <dbReference type="EMBL" id="KAL3764355.1"/>
    </source>
</evidence>
<dbReference type="SMART" id="SM00320">
    <property type="entry name" value="WD40"/>
    <property type="match status" value="5"/>
</dbReference>
<protein>
    <recommendedName>
        <fullName evidence="7">WD40 repeat-like protein</fullName>
    </recommendedName>
</protein>
<dbReference type="InterPro" id="IPR036322">
    <property type="entry name" value="WD40_repeat_dom_sf"/>
</dbReference>
<dbReference type="InterPro" id="IPR001680">
    <property type="entry name" value="WD40_rpt"/>
</dbReference>
<evidence type="ECO:0000313" key="6">
    <source>
        <dbReference type="Proteomes" id="UP001530293"/>
    </source>
</evidence>
<feature type="compositionally biased region" description="Acidic residues" evidence="4">
    <location>
        <begin position="469"/>
        <end position="483"/>
    </location>
</feature>
<feature type="compositionally biased region" description="Acidic residues" evidence="4">
    <location>
        <begin position="503"/>
        <end position="538"/>
    </location>
</feature>
<dbReference type="PANTHER" id="PTHR44019">
    <property type="entry name" value="WD REPEAT-CONTAINING PROTEIN 55"/>
    <property type="match status" value="1"/>
</dbReference>
<comment type="caution">
    <text evidence="5">The sequence shown here is derived from an EMBL/GenBank/DDBJ whole genome shotgun (WGS) entry which is preliminary data.</text>
</comment>
<dbReference type="InterPro" id="IPR015943">
    <property type="entry name" value="WD40/YVTN_repeat-like_dom_sf"/>
</dbReference>
<dbReference type="SUPFAM" id="SSF50978">
    <property type="entry name" value="WD40 repeat-like"/>
    <property type="match status" value="1"/>
</dbReference>
<organism evidence="5 6">
    <name type="scientific">Discostella pseudostelligera</name>
    <dbReference type="NCBI Taxonomy" id="259834"/>
    <lineage>
        <taxon>Eukaryota</taxon>
        <taxon>Sar</taxon>
        <taxon>Stramenopiles</taxon>
        <taxon>Ochrophyta</taxon>
        <taxon>Bacillariophyta</taxon>
        <taxon>Coscinodiscophyceae</taxon>
        <taxon>Thalassiosirophycidae</taxon>
        <taxon>Stephanodiscales</taxon>
        <taxon>Stephanodiscaceae</taxon>
        <taxon>Discostella</taxon>
    </lineage>
</organism>
<evidence type="ECO:0008006" key="7">
    <source>
        <dbReference type="Google" id="ProtNLM"/>
    </source>
</evidence>
<feature type="region of interest" description="Disordered" evidence="4">
    <location>
        <begin position="576"/>
        <end position="601"/>
    </location>
</feature>
<dbReference type="Pfam" id="PF00400">
    <property type="entry name" value="WD40"/>
    <property type="match status" value="2"/>
</dbReference>
<gene>
    <name evidence="5" type="ORF">ACHAWU_005993</name>
</gene>